<reference evidence="1" key="1">
    <citation type="submission" date="2019-04" db="EMBL/GenBank/DDBJ databases">
        <title>Microbes associate with the intestines of laboratory mice.</title>
        <authorList>
            <person name="Navarre W."/>
            <person name="Wong E."/>
            <person name="Huang K."/>
            <person name="Tropini C."/>
            <person name="Ng K."/>
            <person name="Yu B."/>
        </authorList>
    </citation>
    <scope>NUCLEOTIDE SEQUENCE</scope>
    <source>
        <strain evidence="1">NM72_1-8</strain>
    </source>
</reference>
<proteinExistence type="predicted"/>
<gene>
    <name evidence="1" type="ORF">E5357_14840</name>
</gene>
<protein>
    <submittedName>
        <fullName evidence="1">Uncharacterized protein</fullName>
    </submittedName>
</protein>
<evidence type="ECO:0000313" key="1">
    <source>
        <dbReference type="EMBL" id="TGX96865.1"/>
    </source>
</evidence>
<accession>A0AC61QVX7</accession>
<dbReference type="EMBL" id="SRZB01000045">
    <property type="protein sequence ID" value="TGX96865.1"/>
    <property type="molecule type" value="Genomic_DNA"/>
</dbReference>
<organism evidence="1 2">
    <name type="scientific">Hominisplanchenecus murintestinalis</name>
    <dbReference type="NCBI Taxonomy" id="2941517"/>
    <lineage>
        <taxon>Bacteria</taxon>
        <taxon>Bacillati</taxon>
        <taxon>Bacillota</taxon>
        <taxon>Clostridia</taxon>
        <taxon>Lachnospirales</taxon>
        <taxon>Lachnospiraceae</taxon>
        <taxon>Hominisplanchenecus</taxon>
    </lineage>
</organism>
<name>A0AC61QVX7_9FIRM</name>
<sequence length="94" mass="11239">MWYYKRKSVIIMPGFGKKIRECTITIPCQERRKKNLDMHRLTQYSGGYIRWIKFFVNVIGEIAKQFARLFTRYENAIAEDEKVLDDTKSQARTV</sequence>
<comment type="caution">
    <text evidence="1">The sequence shown here is derived from an EMBL/GenBank/DDBJ whole genome shotgun (WGS) entry which is preliminary data.</text>
</comment>
<keyword evidence="2" id="KW-1185">Reference proteome</keyword>
<evidence type="ECO:0000313" key="2">
    <source>
        <dbReference type="Proteomes" id="UP000307720"/>
    </source>
</evidence>
<dbReference type="Proteomes" id="UP000307720">
    <property type="component" value="Unassembled WGS sequence"/>
</dbReference>